<dbReference type="InterPro" id="IPR029032">
    <property type="entry name" value="AhpD-like"/>
</dbReference>
<dbReference type="InterPro" id="IPR003779">
    <property type="entry name" value="CMD-like"/>
</dbReference>
<name>A0A1V9F3M9_9BACT</name>
<dbReference type="EMBL" id="LVXG01000007">
    <property type="protein sequence ID" value="OQP52866.1"/>
    <property type="molecule type" value="Genomic_DNA"/>
</dbReference>
<feature type="domain" description="Carboxymuconolactone decarboxylase-like" evidence="1">
    <location>
        <begin position="41"/>
        <end position="119"/>
    </location>
</feature>
<proteinExistence type="predicted"/>
<dbReference type="STRING" id="354355.SAMN05660816_04796"/>
<gene>
    <name evidence="2" type="ORF">A4H97_24540</name>
</gene>
<keyword evidence="2" id="KW-0560">Oxidoreductase</keyword>
<evidence type="ECO:0000259" key="1">
    <source>
        <dbReference type="Pfam" id="PF02627"/>
    </source>
</evidence>
<dbReference type="NCBIfam" id="TIGR00778">
    <property type="entry name" value="ahpD_dom"/>
    <property type="match status" value="1"/>
</dbReference>
<evidence type="ECO:0000313" key="3">
    <source>
        <dbReference type="Proteomes" id="UP000192610"/>
    </source>
</evidence>
<keyword evidence="3" id="KW-1185">Reference proteome</keyword>
<comment type="caution">
    <text evidence="2">The sequence shown here is derived from an EMBL/GenBank/DDBJ whole genome shotgun (WGS) entry which is preliminary data.</text>
</comment>
<dbReference type="Proteomes" id="UP000192610">
    <property type="component" value="Unassembled WGS sequence"/>
</dbReference>
<dbReference type="Pfam" id="PF02627">
    <property type="entry name" value="CMD"/>
    <property type="match status" value="1"/>
</dbReference>
<dbReference type="PANTHER" id="PTHR35446:SF3">
    <property type="entry name" value="CMD DOMAIN-CONTAINING PROTEIN"/>
    <property type="match status" value="1"/>
</dbReference>
<dbReference type="GO" id="GO:0051920">
    <property type="term" value="F:peroxiredoxin activity"/>
    <property type="evidence" value="ECO:0007669"/>
    <property type="project" value="InterPro"/>
</dbReference>
<sequence length="183" mass="20023">MARFKVLNPDEATGKTKDLFELVKGKMGMVPNVMRIMGNSPAVLNGYLSFNTALHSASIDNKLGELIALAVANENGCDYCDAAHVYFSTKMGLDDTTIDNARLGTSTDPKIKTALQFVKEILDKRGHVSDASIAAIKAAGFNDAEIIEIVAKTSFYIFTNYINIVAETVIDWPVQEVIQNHHQ</sequence>
<dbReference type="SUPFAM" id="SSF69118">
    <property type="entry name" value="AhpD-like"/>
    <property type="match status" value="1"/>
</dbReference>
<dbReference type="InterPro" id="IPR004675">
    <property type="entry name" value="AhpD_core"/>
</dbReference>
<protein>
    <submittedName>
        <fullName evidence="2">Peroxidase</fullName>
    </submittedName>
</protein>
<keyword evidence="2" id="KW-0575">Peroxidase</keyword>
<evidence type="ECO:0000313" key="2">
    <source>
        <dbReference type="EMBL" id="OQP52866.1"/>
    </source>
</evidence>
<dbReference type="OrthoDB" id="9808310at2"/>
<dbReference type="RefSeq" id="WP_081197965.1">
    <property type="nucleotide sequence ID" value="NZ_FOCZ01000009.1"/>
</dbReference>
<reference evidence="3" key="1">
    <citation type="submission" date="2016-04" db="EMBL/GenBank/DDBJ databases">
        <authorList>
            <person name="Chen L."/>
            <person name="Zhuang W."/>
            <person name="Wang G."/>
        </authorList>
    </citation>
    <scope>NUCLEOTIDE SEQUENCE [LARGE SCALE GENOMIC DNA]</scope>
    <source>
        <strain evidence="3">17621</strain>
    </source>
</reference>
<dbReference type="AlphaFoldDB" id="A0A1V9F3M9"/>
<dbReference type="Gene3D" id="1.20.1290.10">
    <property type="entry name" value="AhpD-like"/>
    <property type="match status" value="1"/>
</dbReference>
<organism evidence="2 3">
    <name type="scientific">Niastella yeongjuensis</name>
    <dbReference type="NCBI Taxonomy" id="354355"/>
    <lineage>
        <taxon>Bacteria</taxon>
        <taxon>Pseudomonadati</taxon>
        <taxon>Bacteroidota</taxon>
        <taxon>Chitinophagia</taxon>
        <taxon>Chitinophagales</taxon>
        <taxon>Chitinophagaceae</taxon>
        <taxon>Niastella</taxon>
    </lineage>
</organism>
<dbReference type="PANTHER" id="PTHR35446">
    <property type="entry name" value="SI:CH211-175M2.5"/>
    <property type="match status" value="1"/>
</dbReference>
<accession>A0A1V9F3M9</accession>